<feature type="transmembrane region" description="Helical" evidence="7">
    <location>
        <begin position="214"/>
        <end position="237"/>
    </location>
</feature>
<protein>
    <submittedName>
        <fullName evidence="9">TRAP transporter large permease</fullName>
    </submittedName>
</protein>
<dbReference type="PIRSF" id="PIRSF006066">
    <property type="entry name" value="HI0050"/>
    <property type="match status" value="1"/>
</dbReference>
<evidence type="ECO:0000256" key="5">
    <source>
        <dbReference type="ARBA" id="ARBA00022989"/>
    </source>
</evidence>
<dbReference type="EMBL" id="VUNH01000003">
    <property type="protein sequence ID" value="MST55162.1"/>
    <property type="molecule type" value="Genomic_DNA"/>
</dbReference>
<evidence type="ECO:0000313" key="10">
    <source>
        <dbReference type="Proteomes" id="UP000473699"/>
    </source>
</evidence>
<feature type="transmembrane region" description="Helical" evidence="7">
    <location>
        <begin position="56"/>
        <end position="75"/>
    </location>
</feature>
<dbReference type="PANTHER" id="PTHR33362">
    <property type="entry name" value="SIALIC ACID TRAP TRANSPORTER PERMEASE PROTEIN SIAT-RELATED"/>
    <property type="match status" value="1"/>
</dbReference>
<accession>A0A6L5YC98</accession>
<evidence type="ECO:0000256" key="1">
    <source>
        <dbReference type="ARBA" id="ARBA00004429"/>
    </source>
</evidence>
<dbReference type="PANTHER" id="PTHR33362:SF2">
    <property type="entry name" value="TRAP TRANSPORTER LARGE PERMEASE PROTEIN"/>
    <property type="match status" value="1"/>
</dbReference>
<dbReference type="RefSeq" id="WP_154528269.1">
    <property type="nucleotide sequence ID" value="NZ_VUNH01000003.1"/>
</dbReference>
<dbReference type="GO" id="GO:0005886">
    <property type="term" value="C:plasma membrane"/>
    <property type="evidence" value="ECO:0007669"/>
    <property type="project" value="UniProtKB-SubCell"/>
</dbReference>
<evidence type="ECO:0000256" key="6">
    <source>
        <dbReference type="ARBA" id="ARBA00023136"/>
    </source>
</evidence>
<evidence type="ECO:0000256" key="3">
    <source>
        <dbReference type="ARBA" id="ARBA00022519"/>
    </source>
</evidence>
<feature type="transmembrane region" description="Helical" evidence="7">
    <location>
        <begin position="27"/>
        <end position="44"/>
    </location>
</feature>
<feature type="transmembrane region" description="Helical" evidence="7">
    <location>
        <begin position="95"/>
        <end position="124"/>
    </location>
</feature>
<name>A0A6L5YC98_9BACT</name>
<keyword evidence="10" id="KW-1185">Reference proteome</keyword>
<organism evidence="9 10">
    <name type="scientific">Pyramidobacter porci</name>
    <dbReference type="NCBI Taxonomy" id="2605789"/>
    <lineage>
        <taxon>Bacteria</taxon>
        <taxon>Thermotogati</taxon>
        <taxon>Synergistota</taxon>
        <taxon>Synergistia</taxon>
        <taxon>Synergistales</taxon>
        <taxon>Dethiosulfovibrionaceae</taxon>
        <taxon>Pyramidobacter</taxon>
    </lineage>
</organism>
<keyword evidence="4 7" id="KW-0812">Transmembrane</keyword>
<feature type="transmembrane region" description="Helical" evidence="7">
    <location>
        <begin position="314"/>
        <end position="334"/>
    </location>
</feature>
<keyword evidence="5 7" id="KW-1133">Transmembrane helix</keyword>
<dbReference type="AlphaFoldDB" id="A0A6L5YC98"/>
<feature type="transmembrane region" description="Helical" evidence="7">
    <location>
        <begin position="136"/>
        <end position="162"/>
    </location>
</feature>
<feature type="transmembrane region" description="Helical" evidence="7">
    <location>
        <begin position="168"/>
        <end position="193"/>
    </location>
</feature>
<evidence type="ECO:0000256" key="4">
    <source>
        <dbReference type="ARBA" id="ARBA00022692"/>
    </source>
</evidence>
<dbReference type="Proteomes" id="UP000473699">
    <property type="component" value="Unassembled WGS sequence"/>
</dbReference>
<comment type="subcellular location">
    <subcellularLocation>
        <location evidence="1">Cell inner membrane</location>
        <topology evidence="1">Multi-pass membrane protein</topology>
    </subcellularLocation>
</comment>
<dbReference type="GO" id="GO:0022857">
    <property type="term" value="F:transmembrane transporter activity"/>
    <property type="evidence" value="ECO:0007669"/>
    <property type="project" value="TreeGrafter"/>
</dbReference>
<keyword evidence="6 7" id="KW-0472">Membrane</keyword>
<dbReference type="InterPro" id="IPR010656">
    <property type="entry name" value="DctM"/>
</dbReference>
<dbReference type="InterPro" id="IPR004681">
    <property type="entry name" value="TRAP_DctM"/>
</dbReference>
<reference evidence="9 10" key="1">
    <citation type="submission" date="2019-08" db="EMBL/GenBank/DDBJ databases">
        <title>In-depth cultivation of the pig gut microbiome towards novel bacterial diversity and tailored functional studies.</title>
        <authorList>
            <person name="Wylensek D."/>
            <person name="Hitch T.C.A."/>
            <person name="Clavel T."/>
        </authorList>
    </citation>
    <scope>NUCLEOTIDE SEQUENCE [LARGE SCALE GENOMIC DNA]</scope>
    <source>
        <strain evidence="9 10">SM-530-WT-4B</strain>
    </source>
</reference>
<evidence type="ECO:0000313" key="9">
    <source>
        <dbReference type="EMBL" id="MST55162.1"/>
    </source>
</evidence>
<dbReference type="Pfam" id="PF06808">
    <property type="entry name" value="DctM"/>
    <property type="match status" value="1"/>
</dbReference>
<sequence length="430" mass="45364">MSGIFLLAAFFALMLFGVPLYASLTMAGLLGILGAGGLTLLRVVPQQFFGGMDSFSLMAIPFFILTGTLMNRSGLTDRLIDFSRLAVGSVRGGLGYVNVLGSVIFAGVNGSAAADASALGSILIPAMVKEGFPASYAAGITAGSSLIGPIIPPSIFMIIYASMTNTSIGGLFAAGMAPGVALGLAYMVMNWYYVRKYDVPKTDLTGVYAQKWRILSRSFLALLAPCIIMCGIMSGIVTPTESGALAAGYCVFAGAAVTRRLTLRGFAAAVGETVRLTSAIFLIMGAASVVGWYLKWERVTQAFSQVIVDAGLLGHPWLLMVVLSLIVFVIGMFMEEISVMTLLTPVFAPLAAKAGIDPFHFGVVMTLNVTIALITPPVGACNYIVAAVGKVPLGEMFRRIWPFVLVALAVQLIIVTFPVFTTYIPRVMGL</sequence>
<feature type="transmembrane region" description="Helical" evidence="7">
    <location>
        <begin position="400"/>
        <end position="424"/>
    </location>
</feature>
<proteinExistence type="predicted"/>
<feature type="transmembrane region" description="Helical" evidence="7">
    <location>
        <begin position="274"/>
        <end position="294"/>
    </location>
</feature>
<evidence type="ECO:0000256" key="2">
    <source>
        <dbReference type="ARBA" id="ARBA00022475"/>
    </source>
</evidence>
<dbReference type="NCBIfam" id="TIGR00786">
    <property type="entry name" value="dctM"/>
    <property type="match status" value="1"/>
</dbReference>
<comment type="caution">
    <text evidence="9">The sequence shown here is derived from an EMBL/GenBank/DDBJ whole genome shotgun (WGS) entry which is preliminary data.</text>
</comment>
<keyword evidence="3" id="KW-0997">Cell inner membrane</keyword>
<evidence type="ECO:0000259" key="8">
    <source>
        <dbReference type="Pfam" id="PF06808"/>
    </source>
</evidence>
<feature type="domain" description="TRAP C4-dicarboxylate transport system permease DctM subunit" evidence="8">
    <location>
        <begin position="7"/>
        <end position="418"/>
    </location>
</feature>
<keyword evidence="2" id="KW-1003">Cell membrane</keyword>
<gene>
    <name evidence="9" type="ORF">FYJ74_03785</name>
</gene>
<evidence type="ECO:0000256" key="7">
    <source>
        <dbReference type="SAM" id="Phobius"/>
    </source>
</evidence>